<organism evidence="4 5">
    <name type="scientific">Staurois parvus</name>
    <dbReference type="NCBI Taxonomy" id="386267"/>
    <lineage>
        <taxon>Eukaryota</taxon>
        <taxon>Metazoa</taxon>
        <taxon>Chordata</taxon>
        <taxon>Craniata</taxon>
        <taxon>Vertebrata</taxon>
        <taxon>Euteleostomi</taxon>
        <taxon>Amphibia</taxon>
        <taxon>Batrachia</taxon>
        <taxon>Anura</taxon>
        <taxon>Neobatrachia</taxon>
        <taxon>Ranoidea</taxon>
        <taxon>Ranidae</taxon>
        <taxon>Staurois</taxon>
    </lineage>
</organism>
<name>A0ABN9GXD1_9NEOB</name>
<dbReference type="Gene3D" id="3.40.50.1470">
    <property type="entry name" value="Peptidyl-tRNA hydrolase"/>
    <property type="match status" value="1"/>
</dbReference>
<proteinExistence type="predicted"/>
<comment type="caution">
    <text evidence="4">The sequence shown here is derived from an EMBL/GenBank/DDBJ whole genome shotgun (WGS) entry which is preliminary data.</text>
</comment>
<dbReference type="NCBIfam" id="TIGR00447">
    <property type="entry name" value="pth"/>
    <property type="match status" value="1"/>
</dbReference>
<dbReference type="InterPro" id="IPR036416">
    <property type="entry name" value="Pept_tRNA_hydro_sf"/>
</dbReference>
<dbReference type="EMBL" id="CATNWA010019502">
    <property type="protein sequence ID" value="CAI9613579.1"/>
    <property type="molecule type" value="Genomic_DNA"/>
</dbReference>
<evidence type="ECO:0000256" key="1">
    <source>
        <dbReference type="ARBA" id="ARBA00022555"/>
    </source>
</evidence>
<dbReference type="PANTHER" id="PTHR17224">
    <property type="entry name" value="PEPTIDYL-TRNA HYDROLASE"/>
    <property type="match status" value="1"/>
</dbReference>
<evidence type="ECO:0000256" key="2">
    <source>
        <dbReference type="ARBA" id="ARBA00022801"/>
    </source>
</evidence>
<sequence length="225" mass="24542">MGGSCSHQGIMWTWCALGRWMNQAAVQGHSREKVFMVVGLGNHGMSGTRHSVGMAAVNLLARRLNVADQWKTDRRTGADLITTKQDGMQIVLLKPRQFMNVNGTSVANAAGKFHLTPQNIYLLHDELDKPLGKVSLKLGGSARGHKGVRSCIDYLQSDVMTRLLIGIGRPDDKSSVTPHVLGHFTKAEQEMLPQALEQGIALLLSHIKNRTGTDSTTHATSLKTI</sequence>
<dbReference type="InterPro" id="IPR001328">
    <property type="entry name" value="Pept_tRNA_hydro"/>
</dbReference>
<dbReference type="SUPFAM" id="SSF53178">
    <property type="entry name" value="Peptidyl-tRNA hydrolase-like"/>
    <property type="match status" value="1"/>
</dbReference>
<dbReference type="CDD" id="cd00462">
    <property type="entry name" value="PTH"/>
    <property type="match status" value="1"/>
</dbReference>
<evidence type="ECO:0008006" key="6">
    <source>
        <dbReference type="Google" id="ProtNLM"/>
    </source>
</evidence>
<protein>
    <recommendedName>
        <fullName evidence="6">Peptidyl-tRNA hydrolase</fullName>
    </recommendedName>
</protein>
<dbReference type="Proteomes" id="UP001162483">
    <property type="component" value="Unassembled WGS sequence"/>
</dbReference>
<keyword evidence="3" id="KW-0694">RNA-binding</keyword>
<gene>
    <name evidence="4" type="ORF">SPARVUS_LOCUS14908482</name>
</gene>
<evidence type="ECO:0000313" key="5">
    <source>
        <dbReference type="Proteomes" id="UP001162483"/>
    </source>
</evidence>
<dbReference type="Pfam" id="PF01195">
    <property type="entry name" value="Pept_tRNA_hydro"/>
    <property type="match status" value="1"/>
</dbReference>
<keyword evidence="1" id="KW-0820">tRNA-binding</keyword>
<evidence type="ECO:0000256" key="3">
    <source>
        <dbReference type="ARBA" id="ARBA00022884"/>
    </source>
</evidence>
<evidence type="ECO:0000313" key="4">
    <source>
        <dbReference type="EMBL" id="CAI9613579.1"/>
    </source>
</evidence>
<dbReference type="PANTHER" id="PTHR17224:SF1">
    <property type="entry name" value="PEPTIDYL-TRNA HYDROLASE"/>
    <property type="match status" value="1"/>
</dbReference>
<keyword evidence="5" id="KW-1185">Reference proteome</keyword>
<reference evidence="4" key="1">
    <citation type="submission" date="2023-05" db="EMBL/GenBank/DDBJ databases">
        <authorList>
            <person name="Stuckert A."/>
        </authorList>
    </citation>
    <scope>NUCLEOTIDE SEQUENCE</scope>
</reference>
<accession>A0ABN9GXD1</accession>
<keyword evidence="2" id="KW-0378">Hydrolase</keyword>